<reference evidence="1" key="1">
    <citation type="submission" date="2019-06" db="EMBL/GenBank/DDBJ databases">
        <authorList>
            <person name="Zheng W."/>
        </authorList>
    </citation>
    <scope>NUCLEOTIDE SEQUENCE</scope>
    <source>
        <strain evidence="1">QDHG01</strain>
    </source>
</reference>
<dbReference type="Proteomes" id="UP000785679">
    <property type="component" value="Unassembled WGS sequence"/>
</dbReference>
<dbReference type="OrthoDB" id="285069at2759"/>
<proteinExistence type="predicted"/>
<sequence length="476" mass="56382">MINIIDETFEWIDIKILTAKSQLSLDSLSELFSLYDYCTVNDIICYNEAILNQTSQQRLDKPFNQLKRKEQTDIIYNIGQQFFAGKLSFTQRIQKFQANLIDPNKISAFIQSIKEQVYIDLNCDQQRVQIVPSGWIQYPTELLLFQYYGICLQTKQTIIVPSHEASEIEFIDPQHIIFEKLNIGYLQGQNQKRISTFNGLFKDFVKNATLQRSILYYYKKLKLTSRKSSFEVGSEPNATNNLELIQLNTSLRFLHLVNLVDLEHEKGSLFASALSYVKPENFVPFFIYLKLIESPLKNILFEQFYGYSTEKDEEIQSNLKEKFNVTDQTYIDQLNEISQEKDTRIILLLRFFILNSKSKIHKFNQFSDLVSKISINFAEVYEAILFSLYLDLNQKNTIKYFITLGTENPFIRQFNYDETFYLFLSKKISKQQFPNVQQYIECWTDFVRMFEYIHQKKGQRYDELARANEYFQQLIK</sequence>
<accession>A0A8J8NH29</accession>
<organism evidence="1 2">
    <name type="scientific">Halteria grandinella</name>
    <dbReference type="NCBI Taxonomy" id="5974"/>
    <lineage>
        <taxon>Eukaryota</taxon>
        <taxon>Sar</taxon>
        <taxon>Alveolata</taxon>
        <taxon>Ciliophora</taxon>
        <taxon>Intramacronucleata</taxon>
        <taxon>Spirotrichea</taxon>
        <taxon>Stichotrichia</taxon>
        <taxon>Sporadotrichida</taxon>
        <taxon>Halteriidae</taxon>
        <taxon>Halteria</taxon>
    </lineage>
</organism>
<evidence type="ECO:0000313" key="2">
    <source>
        <dbReference type="Proteomes" id="UP000785679"/>
    </source>
</evidence>
<gene>
    <name evidence="1" type="ORF">FGO68_gene7571</name>
</gene>
<protein>
    <submittedName>
        <fullName evidence="1">Uncharacterized protein</fullName>
    </submittedName>
</protein>
<keyword evidence="2" id="KW-1185">Reference proteome</keyword>
<dbReference type="EMBL" id="RRYP01016518">
    <property type="protein sequence ID" value="TNV75031.1"/>
    <property type="molecule type" value="Genomic_DNA"/>
</dbReference>
<dbReference type="AlphaFoldDB" id="A0A8J8NH29"/>
<comment type="caution">
    <text evidence="1">The sequence shown here is derived from an EMBL/GenBank/DDBJ whole genome shotgun (WGS) entry which is preliminary data.</text>
</comment>
<name>A0A8J8NH29_HALGN</name>
<evidence type="ECO:0000313" key="1">
    <source>
        <dbReference type="EMBL" id="TNV75031.1"/>
    </source>
</evidence>